<comment type="caution">
    <text evidence="10">The sequence shown here is derived from an EMBL/GenBank/DDBJ whole genome shotgun (WGS) entry which is preliminary data.</text>
</comment>
<dbReference type="GO" id="GO:0005886">
    <property type="term" value="C:plasma membrane"/>
    <property type="evidence" value="ECO:0007669"/>
    <property type="project" value="UniProtKB-SubCell"/>
</dbReference>
<evidence type="ECO:0000256" key="2">
    <source>
        <dbReference type="ARBA" id="ARBA00022475"/>
    </source>
</evidence>
<proteinExistence type="inferred from homology"/>
<accession>A0A2H0YV06</accession>
<dbReference type="EMBL" id="PEXU01000048">
    <property type="protein sequence ID" value="PIS42314.1"/>
    <property type="molecule type" value="Genomic_DNA"/>
</dbReference>
<dbReference type="PANTHER" id="PTHR30572">
    <property type="entry name" value="MEMBRANE COMPONENT OF TRANSPORTER-RELATED"/>
    <property type="match status" value="1"/>
</dbReference>
<evidence type="ECO:0000259" key="8">
    <source>
        <dbReference type="Pfam" id="PF02687"/>
    </source>
</evidence>
<evidence type="ECO:0000256" key="1">
    <source>
        <dbReference type="ARBA" id="ARBA00004651"/>
    </source>
</evidence>
<keyword evidence="2" id="KW-1003">Cell membrane</keyword>
<dbReference type="InterPro" id="IPR050250">
    <property type="entry name" value="Macrolide_Exporter_MacB"/>
</dbReference>
<feature type="transmembrane region" description="Helical" evidence="7">
    <location>
        <begin position="21"/>
        <end position="41"/>
    </location>
</feature>
<dbReference type="Proteomes" id="UP000231542">
    <property type="component" value="Unassembled WGS sequence"/>
</dbReference>
<evidence type="ECO:0000256" key="4">
    <source>
        <dbReference type="ARBA" id="ARBA00022989"/>
    </source>
</evidence>
<evidence type="ECO:0000256" key="5">
    <source>
        <dbReference type="ARBA" id="ARBA00023136"/>
    </source>
</evidence>
<dbReference type="PANTHER" id="PTHR30572:SF4">
    <property type="entry name" value="ABC TRANSPORTER PERMEASE YTRF"/>
    <property type="match status" value="1"/>
</dbReference>
<feature type="transmembrane region" description="Helical" evidence="7">
    <location>
        <begin position="334"/>
        <end position="358"/>
    </location>
</feature>
<dbReference type="InterPro" id="IPR025857">
    <property type="entry name" value="MacB_PCD"/>
</dbReference>
<organism evidence="10 11">
    <name type="scientific">Candidatus Kerfeldbacteria bacterium CG08_land_8_20_14_0_20_40_16</name>
    <dbReference type="NCBI Taxonomy" id="2014244"/>
    <lineage>
        <taxon>Bacteria</taxon>
        <taxon>Candidatus Kerfeldiibacteriota</taxon>
    </lineage>
</organism>
<keyword evidence="4 7" id="KW-1133">Transmembrane helix</keyword>
<evidence type="ECO:0000256" key="7">
    <source>
        <dbReference type="SAM" id="Phobius"/>
    </source>
</evidence>
<comment type="similarity">
    <text evidence="6">Belongs to the ABC-4 integral membrane protein family.</text>
</comment>
<dbReference type="GO" id="GO:0022857">
    <property type="term" value="F:transmembrane transporter activity"/>
    <property type="evidence" value="ECO:0007669"/>
    <property type="project" value="TreeGrafter"/>
</dbReference>
<gene>
    <name evidence="10" type="ORF">COT24_04130</name>
</gene>
<evidence type="ECO:0000259" key="9">
    <source>
        <dbReference type="Pfam" id="PF12704"/>
    </source>
</evidence>
<feature type="transmembrane region" description="Helical" evidence="7">
    <location>
        <begin position="283"/>
        <end position="313"/>
    </location>
</feature>
<keyword evidence="5 7" id="KW-0472">Membrane</keyword>
<evidence type="ECO:0000313" key="11">
    <source>
        <dbReference type="Proteomes" id="UP000231542"/>
    </source>
</evidence>
<dbReference type="AlphaFoldDB" id="A0A2H0YV06"/>
<evidence type="ECO:0008006" key="12">
    <source>
        <dbReference type="Google" id="ProtNLM"/>
    </source>
</evidence>
<feature type="domain" description="ABC3 transporter permease C-terminal" evidence="8">
    <location>
        <begin position="294"/>
        <end position="406"/>
    </location>
</feature>
<dbReference type="Pfam" id="PF02687">
    <property type="entry name" value="FtsX"/>
    <property type="match status" value="1"/>
</dbReference>
<reference evidence="10 11" key="1">
    <citation type="submission" date="2017-09" db="EMBL/GenBank/DDBJ databases">
        <title>Depth-based differentiation of microbial function through sediment-hosted aquifers and enrichment of novel symbionts in the deep terrestrial subsurface.</title>
        <authorList>
            <person name="Probst A.J."/>
            <person name="Ladd B."/>
            <person name="Jarett J.K."/>
            <person name="Geller-Mcgrath D.E."/>
            <person name="Sieber C.M."/>
            <person name="Emerson J.B."/>
            <person name="Anantharaman K."/>
            <person name="Thomas B.C."/>
            <person name="Malmstrom R."/>
            <person name="Stieglmeier M."/>
            <person name="Klingl A."/>
            <person name="Woyke T."/>
            <person name="Ryan C.M."/>
            <person name="Banfield J.F."/>
        </authorList>
    </citation>
    <scope>NUCLEOTIDE SEQUENCE [LARGE SCALE GENOMIC DNA]</scope>
    <source>
        <strain evidence="10">CG08_land_8_20_14_0_20_40_16</strain>
    </source>
</reference>
<protein>
    <recommendedName>
        <fullName evidence="12">Multidrug ABC transporter substrate-binding protein</fullName>
    </recommendedName>
</protein>
<name>A0A2H0YV06_9BACT</name>
<evidence type="ECO:0000256" key="3">
    <source>
        <dbReference type="ARBA" id="ARBA00022692"/>
    </source>
</evidence>
<keyword evidence="3 7" id="KW-0812">Transmembrane</keyword>
<comment type="subcellular location">
    <subcellularLocation>
        <location evidence="1">Cell membrane</location>
        <topology evidence="1">Multi-pass membrane protein</topology>
    </subcellularLocation>
</comment>
<evidence type="ECO:0000313" key="10">
    <source>
        <dbReference type="EMBL" id="PIS42314.1"/>
    </source>
</evidence>
<evidence type="ECO:0000256" key="6">
    <source>
        <dbReference type="ARBA" id="ARBA00038076"/>
    </source>
</evidence>
<feature type="domain" description="MacB-like periplasmic core" evidence="9">
    <location>
        <begin position="21"/>
        <end position="256"/>
    </location>
</feature>
<feature type="transmembrane region" description="Helical" evidence="7">
    <location>
        <begin position="378"/>
        <end position="396"/>
    </location>
</feature>
<sequence length="413" mass="44227">MNILESIRFAISAIWANKLRSLLTMLGIIIGVFSVITLISIGDGVQSEFSSAVDSFGGNLVAVISGDIEKGGMGAESFLTMSSLTMDDVKAIESVENVNAAAPLMLVPGAVTPPDKDPYLPMVVATNNQMDEVVDIKVIEGRYISEEDLANKSRVMLVGRDAAKQDFEGLAIGQKVTILEEKFEVVGIIETDLEFLGGGSGKENNFLSNQLPNLHEAYMMPITTAEDILEALNIFRIMIDFKTTEAVPAGVEQIREVMLNQHKGIKDFSVLTTEDMLDLFDKFFGILTSAVVGIAAISLIVGGIGIMNIMLVSVTERTREIGIRKALGASGANILFQFLVESGVLSLIGGFLGVVLSFTVTQIITQYAGIPTLITPKALILSVGVSMGVGIIFGLMPASKAARKNPIDALRYE</sequence>
<dbReference type="InterPro" id="IPR003838">
    <property type="entry name" value="ABC3_permease_C"/>
</dbReference>
<dbReference type="Pfam" id="PF12704">
    <property type="entry name" value="MacB_PCD"/>
    <property type="match status" value="1"/>
</dbReference>